<evidence type="ECO:0000259" key="13">
    <source>
        <dbReference type="PROSITE" id="PS50110"/>
    </source>
</evidence>
<evidence type="ECO:0000256" key="10">
    <source>
        <dbReference type="PROSITE-ProRule" id="PRU00169"/>
    </source>
</evidence>
<evidence type="ECO:0000313" key="17">
    <source>
        <dbReference type="Proteomes" id="UP000199256"/>
    </source>
</evidence>
<dbReference type="InterPro" id="IPR036890">
    <property type="entry name" value="HATPase_C_sf"/>
</dbReference>
<feature type="domain" description="Response regulatory" evidence="13">
    <location>
        <begin position="1635"/>
        <end position="1751"/>
    </location>
</feature>
<dbReference type="SMART" id="SM00260">
    <property type="entry name" value="CheW"/>
    <property type="match status" value="1"/>
</dbReference>
<comment type="function">
    <text evidence="8">Involved in the transmission of sensory signals from the chemoreceptors to the flagellar motors. CheA is autophosphorylated; it can transfer its phosphate group to either CheB or CheY.</text>
</comment>
<gene>
    <name evidence="16" type="ORF">SAMN05444515_11845</name>
</gene>
<dbReference type="Pfam" id="PF01627">
    <property type="entry name" value="Hpt"/>
    <property type="match status" value="3"/>
</dbReference>
<feature type="modified residue" description="Phosphohistidine" evidence="9">
    <location>
        <position position="692"/>
    </location>
</feature>
<keyword evidence="6 16" id="KW-0418">Kinase</keyword>
<evidence type="ECO:0000256" key="5">
    <source>
        <dbReference type="ARBA" id="ARBA00022679"/>
    </source>
</evidence>
<comment type="catalytic activity">
    <reaction evidence="1">
        <text>ATP + protein L-histidine = ADP + protein N-phospho-L-histidine.</text>
        <dbReference type="EC" id="2.7.13.3"/>
    </reaction>
</comment>
<dbReference type="GO" id="GO:0005737">
    <property type="term" value="C:cytoplasm"/>
    <property type="evidence" value="ECO:0007669"/>
    <property type="project" value="InterPro"/>
</dbReference>
<dbReference type="RefSeq" id="WP_090255194.1">
    <property type="nucleotide sequence ID" value="NZ_FOAA01000018.1"/>
</dbReference>
<keyword evidence="4 10" id="KW-0597">Phosphoprotein</keyword>
<dbReference type="PROSITE" id="PS50851">
    <property type="entry name" value="CHEW"/>
    <property type="match status" value="1"/>
</dbReference>
<evidence type="ECO:0000259" key="12">
    <source>
        <dbReference type="PROSITE" id="PS50109"/>
    </source>
</evidence>
<dbReference type="FunFam" id="3.30.565.10:FF:000016">
    <property type="entry name" value="Chemotaxis protein CheA, putative"/>
    <property type="match status" value="1"/>
</dbReference>
<feature type="domain" description="HPt" evidence="15">
    <location>
        <begin position="970"/>
        <end position="1074"/>
    </location>
</feature>
<dbReference type="Gene3D" id="1.20.120.160">
    <property type="entry name" value="HPT domain"/>
    <property type="match status" value="4"/>
</dbReference>
<dbReference type="SMART" id="SM00387">
    <property type="entry name" value="HATPase_c"/>
    <property type="match status" value="1"/>
</dbReference>
<dbReference type="PROSITE" id="PS50109">
    <property type="entry name" value="HIS_KIN"/>
    <property type="match status" value="1"/>
</dbReference>
<feature type="region of interest" description="Disordered" evidence="11">
    <location>
        <begin position="1100"/>
        <end position="1148"/>
    </location>
</feature>
<dbReference type="SMART" id="SM01231">
    <property type="entry name" value="H-kinase_dim"/>
    <property type="match status" value="1"/>
</dbReference>
<dbReference type="InterPro" id="IPR004105">
    <property type="entry name" value="CheA-like_dim"/>
</dbReference>
<feature type="compositionally biased region" description="Basic and acidic residues" evidence="11">
    <location>
        <begin position="572"/>
        <end position="585"/>
    </location>
</feature>
<dbReference type="EMBL" id="FOAA01000018">
    <property type="protein sequence ID" value="SEL49239.1"/>
    <property type="molecule type" value="Genomic_DNA"/>
</dbReference>
<dbReference type="Gene3D" id="3.40.50.2300">
    <property type="match status" value="1"/>
</dbReference>
<feature type="domain" description="Histidine kinase" evidence="12">
    <location>
        <begin position="1243"/>
        <end position="1476"/>
    </location>
</feature>
<dbReference type="PANTHER" id="PTHR43395">
    <property type="entry name" value="SENSOR HISTIDINE KINASE CHEA"/>
    <property type="match status" value="1"/>
</dbReference>
<feature type="compositionally biased region" description="Basic and acidic residues" evidence="11">
    <location>
        <begin position="801"/>
        <end position="815"/>
    </location>
</feature>
<sequence length="1757" mass="193209">MREDSREYSALHWVKKELDALLVEARVALEAYLEDSTQTDRVQETRTCLRQVEGTLQMVELYGAAMLAREMEALTTALEEDTVTSRDEAFEVLMRAILQLPDYLEHIQTGHRDIPIVLLPLLNDLRTIRKAGLLSENVLFFPHLVEGDAPPGQSAAEPQEDVREWARTHRHHYQRGLLAVLRGQNVKAGLHRMDRVISGLRRNAREASVRRLFAIAAAVTEALTDEGLEPGAAVKQLLGTLDRQIRSLVDQGEQAMADRIPEELVRNLLYYVARARSEGEQVRTIQQAYRLSELVPDEADLEAALEGLRAPNQELMSAVAKVIREDLADVKDSLDVFMHSGGRRGADLDPLVDKLHGIADTLAMLGMTEPREIALREAEILAAIARGETEADEQVLMQAAAEMLNVEAAIGSAVAGDTGSAPEPTAGRLPPKLGGLSPTDSRPVLGALIRETLADMNRAKEAIIIFSQDPSHVRALDEVPGYLDAIAGALSILSLDDGVALLAGIRDYLRDTWMQDGQVVATEETLSTLADAITAVECYLEDLDSGLGDPDAMIELGRSALARLGGEGMTDPETRPSDAGDEDRTLVTPGRLPEEQEEGWPPSFLAEPDATPEEAPPTETPPEPEATPDTTGEEVYGTESLAVFSGEPDDDILEIFLEEADEELERIQTWLPRWHANPRDEEALATLRRSYHTLKGSGRLVGAELLGEFAWANEHLLNRIIDQAIPVDEAVLNLTEASLEALPQLVGQIRGEGDPDINVHALMDRARQLTLAQEGAPTPLPAAESTHPAQAEPTLPSDADTDTHADTGAEREPRLDPVLFDIYRTETEQHLHALEELIAQGRRDAEGLEVTESLQRTVHTLNGSARAADVPEVSSVCSACERYLRAVGEGEHPRLPAASLDELEQMLTHVRVVLEALLQPAGAWVPDGAALETRFQALHDEELARQEKTRQARSREEDATDIESPEAKSAEEPDDELMDIFLEEASDILNEVDSTLERWSEDLNDQALINAFQRQLHTLKGGARMAGITAIADLSHALESLMIAISEGEREAQSSMLETVHQGVDRLTSMVERAQRGEPVPVAPELVAQLHDMRAGEVTPPVESMPDPMPEAPVTPPPAPDTSEPVLPPQPFTPEPEPAPAARAAGAGQEQVRVRADVLDNLVNFAGEVSIYHARMEQQITAFGFNLGELSQTIARLREQLRKLEMETEAQILFRHEQEQGEEAKWQEDFDPLELDRYSNIQQLSRALAESVNDLVSIQDLLSDQIRDSETLLQQQSRVSTELQEGLMHTRMVQFDTMAPRLRRIVRQTATELGKRVELDIEGEASELDRSVLERMVAPLEHMLRNAIAHGVEPPEKRLSQGKEPVGRILLRVSREGSEVVLQVKDDGAGIPLEMVREKVQRLGLVRDLASLSDHDLMQFILESGFSTADQVSQISGRGVGMDVVNSEIKQLGGVLAIDSTQGEGTTFTVRLPFTLAITQSLLVQTGEDVYAVPLSSIEGIVRMRARDLDALYAEQDPQYEYAGNQYEVKHLGALLDVSQPQLHNPEVMFPVLLVRSGDVRIALQVDNLQGSREVVIKSVGPQVAKVKGISGATILGDGRVVMILDIPALVRAGAGVQLIYHGDGHAGAEESRATIMVVDDSITIRKVTARALERHHYQVLTAKDGLDALALLQDTVPDLILLDIEMPRMDGFELATHVRNDLRLSHIPIIMITSRTGDKHRQRALEIGVNHYLGKPYQEADLLSHIQELMEAQGSR</sequence>
<dbReference type="InterPro" id="IPR008207">
    <property type="entry name" value="Sig_transdc_His_kin_Hpt_dom"/>
</dbReference>
<evidence type="ECO:0000256" key="7">
    <source>
        <dbReference type="ARBA" id="ARBA00023012"/>
    </source>
</evidence>
<name>A0A1H7QMY2_9GAMM</name>
<dbReference type="Pfam" id="PF01584">
    <property type="entry name" value="CheW"/>
    <property type="match status" value="1"/>
</dbReference>
<evidence type="ECO:0000256" key="4">
    <source>
        <dbReference type="ARBA" id="ARBA00022553"/>
    </source>
</evidence>
<dbReference type="GO" id="GO:0000155">
    <property type="term" value="F:phosphorelay sensor kinase activity"/>
    <property type="evidence" value="ECO:0007669"/>
    <property type="project" value="InterPro"/>
</dbReference>
<feature type="compositionally biased region" description="Basic and acidic residues" evidence="11">
    <location>
        <begin position="942"/>
        <end position="957"/>
    </location>
</feature>
<evidence type="ECO:0000259" key="15">
    <source>
        <dbReference type="PROSITE" id="PS50894"/>
    </source>
</evidence>
<proteinExistence type="predicted"/>
<dbReference type="SUPFAM" id="SSF55874">
    <property type="entry name" value="ATPase domain of HSP90 chaperone/DNA topoisomerase II/histidine kinase"/>
    <property type="match status" value="1"/>
</dbReference>
<feature type="modified residue" description="Phosphohistidine" evidence="9">
    <location>
        <position position="1017"/>
    </location>
</feature>
<dbReference type="CDD" id="cd00088">
    <property type="entry name" value="HPT"/>
    <property type="match status" value="3"/>
</dbReference>
<evidence type="ECO:0000256" key="11">
    <source>
        <dbReference type="SAM" id="MobiDB-lite"/>
    </source>
</evidence>
<feature type="compositionally biased region" description="Pro residues" evidence="11">
    <location>
        <begin position="614"/>
        <end position="625"/>
    </location>
</feature>
<organism evidence="16 17">
    <name type="scientific">Ectothiorhodospira marina</name>
    <dbReference type="NCBI Taxonomy" id="1396821"/>
    <lineage>
        <taxon>Bacteria</taxon>
        <taxon>Pseudomonadati</taxon>
        <taxon>Pseudomonadota</taxon>
        <taxon>Gammaproteobacteria</taxon>
        <taxon>Chromatiales</taxon>
        <taxon>Ectothiorhodospiraceae</taxon>
        <taxon>Ectothiorhodospira</taxon>
    </lineage>
</organism>
<dbReference type="PROSITE" id="PS50110">
    <property type="entry name" value="RESPONSE_REGULATORY"/>
    <property type="match status" value="1"/>
</dbReference>
<dbReference type="Gene3D" id="3.30.565.10">
    <property type="entry name" value="Histidine kinase-like ATPase, C-terminal domain"/>
    <property type="match status" value="1"/>
</dbReference>
<feature type="region of interest" description="Disordered" evidence="11">
    <location>
        <begin position="563"/>
        <end position="632"/>
    </location>
</feature>
<dbReference type="PANTHER" id="PTHR43395:SF8">
    <property type="entry name" value="HISTIDINE KINASE"/>
    <property type="match status" value="1"/>
</dbReference>
<dbReference type="SMART" id="SM00448">
    <property type="entry name" value="REC"/>
    <property type="match status" value="1"/>
</dbReference>
<feature type="domain" description="CheW-like" evidence="14">
    <location>
        <begin position="1478"/>
        <end position="1616"/>
    </location>
</feature>
<dbReference type="OrthoDB" id="9803176at2"/>
<dbReference type="InterPro" id="IPR011006">
    <property type="entry name" value="CheY-like_superfamily"/>
</dbReference>
<evidence type="ECO:0000313" key="16">
    <source>
        <dbReference type="EMBL" id="SEL49239.1"/>
    </source>
</evidence>
<evidence type="ECO:0000256" key="8">
    <source>
        <dbReference type="ARBA" id="ARBA00035100"/>
    </source>
</evidence>
<evidence type="ECO:0000256" key="2">
    <source>
        <dbReference type="ARBA" id="ARBA00012438"/>
    </source>
</evidence>
<dbReference type="SUPFAM" id="SSF52172">
    <property type="entry name" value="CheY-like"/>
    <property type="match status" value="1"/>
</dbReference>
<protein>
    <recommendedName>
        <fullName evidence="3">Chemotaxis protein CheA</fullName>
        <ecNumber evidence="2">2.7.13.3</ecNumber>
    </recommendedName>
</protein>
<dbReference type="SUPFAM" id="SSF50341">
    <property type="entry name" value="CheW-like"/>
    <property type="match status" value="1"/>
</dbReference>
<feature type="modified residue" description="4-aspartylphosphate" evidence="10">
    <location>
        <position position="1684"/>
    </location>
</feature>
<dbReference type="InterPro" id="IPR036641">
    <property type="entry name" value="HPT_dom_sf"/>
</dbReference>
<dbReference type="CDD" id="cd00731">
    <property type="entry name" value="CheA_reg"/>
    <property type="match status" value="1"/>
</dbReference>
<dbReference type="STRING" id="1396821.SAMN05444515_11845"/>
<evidence type="ECO:0000256" key="9">
    <source>
        <dbReference type="PROSITE-ProRule" id="PRU00110"/>
    </source>
</evidence>
<keyword evidence="17" id="KW-1185">Reference proteome</keyword>
<dbReference type="Gene3D" id="1.10.287.560">
    <property type="entry name" value="Histidine kinase CheA-like, homodimeric domain"/>
    <property type="match status" value="1"/>
</dbReference>
<evidence type="ECO:0000256" key="1">
    <source>
        <dbReference type="ARBA" id="ARBA00000085"/>
    </source>
</evidence>
<dbReference type="PROSITE" id="PS50894">
    <property type="entry name" value="HPT"/>
    <property type="match status" value="3"/>
</dbReference>
<accession>A0A1H7QMY2</accession>
<dbReference type="InterPro" id="IPR037006">
    <property type="entry name" value="CheA-like_homodim_sf"/>
</dbReference>
<dbReference type="Gene3D" id="2.30.30.40">
    <property type="entry name" value="SH3 Domains"/>
    <property type="match status" value="1"/>
</dbReference>
<dbReference type="CDD" id="cd17546">
    <property type="entry name" value="REC_hyHK_CKI1_RcsC-like"/>
    <property type="match status" value="1"/>
</dbReference>
<dbReference type="SUPFAM" id="SSF47226">
    <property type="entry name" value="Histidine-containing phosphotransfer domain, HPT domain"/>
    <property type="match status" value="5"/>
</dbReference>
<keyword evidence="7" id="KW-0902">Two-component regulatory system</keyword>
<dbReference type="GO" id="GO:0006935">
    <property type="term" value="P:chemotaxis"/>
    <property type="evidence" value="ECO:0007669"/>
    <property type="project" value="InterPro"/>
</dbReference>
<feature type="domain" description="HPt" evidence="15">
    <location>
        <begin position="645"/>
        <end position="749"/>
    </location>
</feature>
<feature type="compositionally biased region" description="Pro residues" evidence="11">
    <location>
        <begin position="1107"/>
        <end position="1139"/>
    </location>
</feature>
<dbReference type="SMART" id="SM00073">
    <property type="entry name" value="HPT"/>
    <property type="match status" value="3"/>
</dbReference>
<feature type="region of interest" description="Disordered" evidence="11">
    <location>
        <begin position="942"/>
        <end position="975"/>
    </location>
</feature>
<dbReference type="InterPro" id="IPR001789">
    <property type="entry name" value="Sig_transdc_resp-reg_receiver"/>
</dbReference>
<evidence type="ECO:0000256" key="6">
    <source>
        <dbReference type="ARBA" id="ARBA00022777"/>
    </source>
</evidence>
<feature type="modified residue" description="Phosphohistidine" evidence="9">
    <location>
        <position position="859"/>
    </location>
</feature>
<dbReference type="PRINTS" id="PR00344">
    <property type="entry name" value="BCTRLSENSOR"/>
</dbReference>
<dbReference type="EC" id="2.7.13.3" evidence="2"/>
<evidence type="ECO:0000256" key="3">
    <source>
        <dbReference type="ARBA" id="ARBA00021495"/>
    </source>
</evidence>
<feature type="domain" description="HPt" evidence="15">
    <location>
        <begin position="812"/>
        <end position="921"/>
    </location>
</feature>
<dbReference type="InterPro" id="IPR051315">
    <property type="entry name" value="Bact_Chemotaxis_CheA"/>
</dbReference>
<dbReference type="InterPro" id="IPR004358">
    <property type="entry name" value="Sig_transdc_His_kin-like_C"/>
</dbReference>
<dbReference type="Proteomes" id="UP000199256">
    <property type="component" value="Unassembled WGS sequence"/>
</dbReference>
<dbReference type="Pfam" id="PF00072">
    <property type="entry name" value="Response_reg"/>
    <property type="match status" value="1"/>
</dbReference>
<keyword evidence="5" id="KW-0808">Transferase</keyword>
<dbReference type="InterPro" id="IPR002545">
    <property type="entry name" value="CheW-lke_dom"/>
</dbReference>
<evidence type="ECO:0000259" key="14">
    <source>
        <dbReference type="PROSITE" id="PS50851"/>
    </source>
</evidence>
<dbReference type="Pfam" id="PF26379">
    <property type="entry name" value="FimL_2nd"/>
    <property type="match status" value="1"/>
</dbReference>
<feature type="region of interest" description="Disordered" evidence="11">
    <location>
        <begin position="415"/>
        <end position="436"/>
    </location>
</feature>
<reference evidence="17" key="1">
    <citation type="submission" date="2016-10" db="EMBL/GenBank/DDBJ databases">
        <authorList>
            <person name="Varghese N."/>
            <person name="Submissions S."/>
        </authorList>
    </citation>
    <scope>NUCLEOTIDE SEQUENCE [LARGE SCALE GENOMIC DNA]</scope>
    <source>
        <strain evidence="17">DSM 241</strain>
    </source>
</reference>
<dbReference type="InterPro" id="IPR003594">
    <property type="entry name" value="HATPase_dom"/>
</dbReference>
<feature type="region of interest" description="Disordered" evidence="11">
    <location>
        <begin position="777"/>
        <end position="817"/>
    </location>
</feature>
<dbReference type="InterPro" id="IPR036061">
    <property type="entry name" value="CheW-like_dom_sf"/>
</dbReference>
<dbReference type="InterPro" id="IPR005467">
    <property type="entry name" value="His_kinase_dom"/>
</dbReference>
<dbReference type="InterPro" id="IPR058661">
    <property type="entry name" value="FimL_2nd"/>
</dbReference>
<dbReference type="Pfam" id="PF02518">
    <property type="entry name" value="HATPase_c"/>
    <property type="match status" value="1"/>
</dbReference>